<dbReference type="PROSITE" id="PS00893">
    <property type="entry name" value="NUDIX_BOX"/>
    <property type="match status" value="1"/>
</dbReference>
<keyword evidence="2" id="KW-0378">Hydrolase</keyword>
<dbReference type="SUPFAM" id="SSF55811">
    <property type="entry name" value="Nudix"/>
    <property type="match status" value="1"/>
</dbReference>
<protein>
    <submittedName>
        <fullName evidence="4">NUDIX domain-containing protein</fullName>
    </submittedName>
</protein>
<dbReference type="Gene3D" id="3.90.79.10">
    <property type="entry name" value="Nucleoside Triphosphate Pyrophosphohydrolase"/>
    <property type="match status" value="1"/>
</dbReference>
<dbReference type="PANTHER" id="PTHR43736:SF1">
    <property type="entry name" value="DIHYDRONEOPTERIN TRIPHOSPHATE DIPHOSPHATASE"/>
    <property type="match status" value="1"/>
</dbReference>
<name>A0ABS3DS02_9BACI</name>
<keyword evidence="5" id="KW-1185">Reference proteome</keyword>
<reference evidence="4 5" key="1">
    <citation type="submission" date="2020-12" db="EMBL/GenBank/DDBJ databases">
        <title>Oil enriched cultivation method for isolating marine PHA-producing bacteria.</title>
        <authorList>
            <person name="Zheng W."/>
            <person name="Yu S."/>
            <person name="Huang Y."/>
        </authorList>
    </citation>
    <scope>NUCLEOTIDE SEQUENCE [LARGE SCALE GENOMIC DNA]</scope>
    <source>
        <strain evidence="4 5">SY-2-6</strain>
    </source>
</reference>
<organism evidence="4 5">
    <name type="scientific">Halobacillus kuroshimensis</name>
    <dbReference type="NCBI Taxonomy" id="302481"/>
    <lineage>
        <taxon>Bacteria</taxon>
        <taxon>Bacillati</taxon>
        <taxon>Bacillota</taxon>
        <taxon>Bacilli</taxon>
        <taxon>Bacillales</taxon>
        <taxon>Bacillaceae</taxon>
        <taxon>Halobacillus</taxon>
    </lineage>
</organism>
<evidence type="ECO:0000259" key="3">
    <source>
        <dbReference type="PROSITE" id="PS51462"/>
    </source>
</evidence>
<proteinExistence type="inferred from homology"/>
<evidence type="ECO:0000256" key="2">
    <source>
        <dbReference type="ARBA" id="ARBA00022801"/>
    </source>
</evidence>
<evidence type="ECO:0000313" key="5">
    <source>
        <dbReference type="Proteomes" id="UP000663970"/>
    </source>
</evidence>
<evidence type="ECO:0000313" key="4">
    <source>
        <dbReference type="EMBL" id="MBN8234069.1"/>
    </source>
</evidence>
<evidence type="ECO:0000256" key="1">
    <source>
        <dbReference type="ARBA" id="ARBA00005582"/>
    </source>
</evidence>
<dbReference type="PROSITE" id="PS51462">
    <property type="entry name" value="NUDIX"/>
    <property type="match status" value="1"/>
</dbReference>
<feature type="domain" description="Nudix hydrolase" evidence="3">
    <location>
        <begin position="4"/>
        <end position="140"/>
    </location>
</feature>
<accession>A0ABS3DS02</accession>
<dbReference type="InterPro" id="IPR000086">
    <property type="entry name" value="NUDIX_hydrolase_dom"/>
</dbReference>
<dbReference type="InterPro" id="IPR015797">
    <property type="entry name" value="NUDIX_hydrolase-like_dom_sf"/>
</dbReference>
<dbReference type="RefSeq" id="WP_206932183.1">
    <property type="nucleotide sequence ID" value="NZ_JAEKJY010000001.1"/>
</dbReference>
<dbReference type="InterPro" id="IPR020084">
    <property type="entry name" value="NUDIX_hydrolase_CS"/>
</dbReference>
<gene>
    <name evidence="4" type="ORF">JF544_02375</name>
</gene>
<dbReference type="CDD" id="cd04663">
    <property type="entry name" value="NUDIX_Hydrolase"/>
    <property type="match status" value="1"/>
</dbReference>
<dbReference type="EMBL" id="JAEKJY010000001">
    <property type="protein sequence ID" value="MBN8234069.1"/>
    <property type="molecule type" value="Genomic_DNA"/>
</dbReference>
<dbReference type="Proteomes" id="UP000663970">
    <property type="component" value="Unassembled WGS sequence"/>
</dbReference>
<comment type="similarity">
    <text evidence="1">Belongs to the Nudix hydrolase family.</text>
</comment>
<comment type="caution">
    <text evidence="4">The sequence shown here is derived from an EMBL/GenBank/DDBJ whole genome shotgun (WGS) entry which is preliminary data.</text>
</comment>
<dbReference type="PANTHER" id="PTHR43736">
    <property type="entry name" value="ADP-RIBOSE PYROPHOSPHATASE"/>
    <property type="match status" value="1"/>
</dbReference>
<sequence>MEPVWKVYEYITRFYKEKPQVLVFQHSVPEAGIQIPKGTVNPGEDPLHAVVREMVEETGLTSVYVEKLLAVDKWMNTDSKQQKRYFYQLNTTELKDNWAHHPIGGGEERGLTFHFFWISSEEEVRLIRGHGDYLHLIFAK</sequence>
<dbReference type="Pfam" id="PF00293">
    <property type="entry name" value="NUDIX"/>
    <property type="match status" value="1"/>
</dbReference>